<dbReference type="InterPro" id="IPR016152">
    <property type="entry name" value="PTrfase/Anion_transptr"/>
</dbReference>
<feature type="domain" description="PTS EIIA type-2" evidence="4">
    <location>
        <begin position="567"/>
        <end position="712"/>
    </location>
</feature>
<dbReference type="PROSITE" id="PS51094">
    <property type="entry name" value="PTS_EIIA_TYPE_2"/>
    <property type="match status" value="1"/>
</dbReference>
<dbReference type="PROSITE" id="PS51099">
    <property type="entry name" value="PTS_EIIB_TYPE_2"/>
    <property type="match status" value="1"/>
</dbReference>
<proteinExistence type="predicted"/>
<dbReference type="PANTHER" id="PTHR30185:SF9">
    <property type="entry name" value="MANNITOL-SPECIFIC PHOSPHOTRANSFERASE ENZYME IIA COMPONENT"/>
    <property type="match status" value="1"/>
</dbReference>
<dbReference type="Pfam" id="PF00359">
    <property type="entry name" value="PTS_EIIA_2"/>
    <property type="match status" value="1"/>
</dbReference>
<keyword evidence="3" id="KW-0804">Transcription</keyword>
<dbReference type="EMBL" id="PEBV01000006">
    <property type="protein sequence ID" value="PTQ54094.1"/>
    <property type="molecule type" value="Genomic_DNA"/>
</dbReference>
<dbReference type="InterPro" id="IPR036095">
    <property type="entry name" value="PTS_EIIB-like_sf"/>
</dbReference>
<comment type="caution">
    <text evidence="6">The sequence shown here is derived from an EMBL/GenBank/DDBJ whole genome shotgun (WGS) entry which is preliminary data.</text>
</comment>
<feature type="domain" description="PTS EIIB type-2" evidence="5">
    <location>
        <begin position="423"/>
        <end position="512"/>
    </location>
</feature>
<dbReference type="Pfam" id="PF05043">
    <property type="entry name" value="Mga"/>
    <property type="match status" value="1"/>
</dbReference>
<sequence>MLDRRSTNLLYRLLQAVEPLTLEECSRDLGVSKRTLYYDLRKINDWLRTNRLPPVQRRPNAGIYLTEVTKSKVLQLMSEIPPSHYVYTDEERRAGILIAVFFWSDLTLDRLVDWLGVSRVTITQDFKRLREELLQFGITLTYQKGCGYVLGGDERKIRLKAVQDLRFLRSIPVEHPLKKMVETPFAGKSDLTVHVEAIKNNVLPWVEKELQFRFSDDDLDELALLIALSTFRVNQGHFVAKFDSKHIARLKALPEDRAALHILRYIENAHKRRVPESERFFWTAVLAGTERLSENESQLHEPQFHSEDDRRVYLTAQKIVEQFQRLAAVHFEHVDTIVWRIYESLRALYYRHQFDLFPSSGVKKLHPHLNLKVDLLSVTRRIAPAARRLIGDEWREMYNTLIAINLALAIFESERNRRSLIQYRALIVCPQGKLTAQLLKAEVIKHLPFLDVVATVSTRSLDQYLDSVDLVLTTVPITNRLNKPVILVKPFLSQNRLIRLREKIEQALANTNQEEGIVTDLLRLITQYAEVKEENGLRQELSHFIRHIVIRPPSLFERRNQEPLINEILIPERIRILDRVDSWQEAIQEAAKPLLDEGAITEHYIEAMIETVKKYGPYIVIAPGVALAHARPEDGVRRLSMSLLKLNEPVDFSRTECEERCAHLIFVVAAVDNASHLKALSQLTNLLADDNNIEQLIAAKQKEAIIDLIDRYAV</sequence>
<evidence type="ECO:0000256" key="3">
    <source>
        <dbReference type="ARBA" id="ARBA00023163"/>
    </source>
</evidence>
<organism evidence="6 7">
    <name type="scientific">Hydrogenibacillus schlegelii</name>
    <name type="common">Bacillus schlegelii</name>
    <dbReference type="NCBI Taxonomy" id="1484"/>
    <lineage>
        <taxon>Bacteria</taxon>
        <taxon>Bacillati</taxon>
        <taxon>Bacillota</taxon>
        <taxon>Bacilli</taxon>
        <taxon>Bacillales</taxon>
        <taxon>Bacillales Family X. Incertae Sedis</taxon>
        <taxon>Hydrogenibacillus</taxon>
    </lineage>
</organism>
<reference evidence="6 7" key="1">
    <citation type="submission" date="2017-08" db="EMBL/GenBank/DDBJ databases">
        <title>Burning lignite coal seam in the remote Altai Mountains harbors a hydrogen-driven thermophilic microbial community.</title>
        <authorList>
            <person name="Kadnikov V.V."/>
            <person name="Mardanov A.V."/>
            <person name="Ivasenko D."/>
            <person name="Beletsky A.V."/>
            <person name="Karnachuk O.V."/>
            <person name="Ravin N.V."/>
        </authorList>
    </citation>
    <scope>NUCLEOTIDE SEQUENCE [LARGE SCALE GENOMIC DNA]</scope>
    <source>
        <strain evidence="6">AL33</strain>
    </source>
</reference>
<dbReference type="SUPFAM" id="SSF55804">
    <property type="entry name" value="Phoshotransferase/anion transport protein"/>
    <property type="match status" value="1"/>
</dbReference>
<dbReference type="Gene3D" id="3.40.50.2300">
    <property type="match status" value="1"/>
</dbReference>
<dbReference type="GO" id="GO:0009401">
    <property type="term" value="P:phosphoenolpyruvate-dependent sugar phosphotransferase system"/>
    <property type="evidence" value="ECO:0007669"/>
    <property type="project" value="InterPro"/>
</dbReference>
<evidence type="ECO:0000259" key="5">
    <source>
        <dbReference type="PROSITE" id="PS51099"/>
    </source>
</evidence>
<dbReference type="SUPFAM" id="SSF52794">
    <property type="entry name" value="PTS system IIB component-like"/>
    <property type="match status" value="1"/>
</dbReference>
<keyword evidence="2" id="KW-0805">Transcription regulation</keyword>
<keyword evidence="1" id="KW-0808">Transferase</keyword>
<dbReference type="Gene3D" id="3.40.930.10">
    <property type="entry name" value="Mannitol-specific EII, Chain A"/>
    <property type="match status" value="1"/>
</dbReference>
<dbReference type="InterPro" id="IPR002178">
    <property type="entry name" value="PTS_EIIA_type-2_dom"/>
</dbReference>
<evidence type="ECO:0000256" key="1">
    <source>
        <dbReference type="ARBA" id="ARBA00022679"/>
    </source>
</evidence>
<dbReference type="CDD" id="cd00211">
    <property type="entry name" value="PTS_IIA_fru"/>
    <property type="match status" value="1"/>
</dbReference>
<evidence type="ECO:0000313" key="6">
    <source>
        <dbReference type="EMBL" id="PTQ54094.1"/>
    </source>
</evidence>
<evidence type="ECO:0000259" key="4">
    <source>
        <dbReference type="PROSITE" id="PS51094"/>
    </source>
</evidence>
<dbReference type="AlphaFoldDB" id="A0A2T5GD28"/>
<dbReference type="RefSeq" id="WP_272999767.1">
    <property type="nucleotide sequence ID" value="NZ_PEBV01000006.1"/>
</dbReference>
<dbReference type="CDD" id="cd05568">
    <property type="entry name" value="PTS_IIB_bgl_like"/>
    <property type="match status" value="1"/>
</dbReference>
<dbReference type="GO" id="GO:0008982">
    <property type="term" value="F:protein-N(PI)-phosphohistidine-sugar phosphotransferase activity"/>
    <property type="evidence" value="ECO:0007669"/>
    <property type="project" value="InterPro"/>
</dbReference>
<protein>
    <submittedName>
        <fullName evidence="6">PTS system, IIA component</fullName>
    </submittedName>
</protein>
<name>A0A2T5GD28_HYDSH</name>
<dbReference type="InterPro" id="IPR050661">
    <property type="entry name" value="BglG_antiterminators"/>
</dbReference>
<dbReference type="InterPro" id="IPR007737">
    <property type="entry name" value="Mga_HTH"/>
</dbReference>
<dbReference type="PANTHER" id="PTHR30185">
    <property type="entry name" value="CRYPTIC BETA-GLUCOSIDE BGL OPERON ANTITERMINATOR"/>
    <property type="match status" value="1"/>
</dbReference>
<dbReference type="Proteomes" id="UP000244180">
    <property type="component" value="Unassembled WGS sequence"/>
</dbReference>
<accession>A0A2T5GD28</accession>
<dbReference type="InterPro" id="IPR013011">
    <property type="entry name" value="PTS_EIIB_2"/>
</dbReference>
<evidence type="ECO:0000256" key="2">
    <source>
        <dbReference type="ARBA" id="ARBA00023015"/>
    </source>
</evidence>
<gene>
    <name evidence="6" type="ORF">HSCHL_0738</name>
</gene>
<evidence type="ECO:0000313" key="7">
    <source>
        <dbReference type="Proteomes" id="UP000244180"/>
    </source>
</evidence>